<gene>
    <name evidence="4" type="ORF">SCP_0604710</name>
</gene>
<dbReference type="Gene3D" id="3.30.40.10">
    <property type="entry name" value="Zinc/RING finger domain, C3HC4 (zinc finger)"/>
    <property type="match status" value="1"/>
</dbReference>
<name>A0A401GQK4_9APHY</name>
<feature type="region of interest" description="Disordered" evidence="2">
    <location>
        <begin position="619"/>
        <end position="639"/>
    </location>
</feature>
<dbReference type="CDD" id="cd16461">
    <property type="entry name" value="RING-H2_EL5-like"/>
    <property type="match status" value="1"/>
</dbReference>
<feature type="compositionally biased region" description="Polar residues" evidence="2">
    <location>
        <begin position="567"/>
        <end position="576"/>
    </location>
</feature>
<feature type="compositionally biased region" description="Basic and acidic residues" evidence="2">
    <location>
        <begin position="351"/>
        <end position="369"/>
    </location>
</feature>
<feature type="compositionally biased region" description="Basic and acidic residues" evidence="2">
    <location>
        <begin position="49"/>
        <end position="62"/>
    </location>
</feature>
<dbReference type="RefSeq" id="XP_027615405.1">
    <property type="nucleotide sequence ID" value="XM_027759604.1"/>
</dbReference>
<feature type="region of interest" description="Disordered" evidence="2">
    <location>
        <begin position="653"/>
        <end position="734"/>
    </location>
</feature>
<feature type="region of interest" description="Disordered" evidence="2">
    <location>
        <begin position="215"/>
        <end position="257"/>
    </location>
</feature>
<dbReference type="STRING" id="139825.A0A401GQK4"/>
<feature type="region of interest" description="Disordered" evidence="2">
    <location>
        <begin position="526"/>
        <end position="601"/>
    </location>
</feature>
<dbReference type="EMBL" id="BFAD01000006">
    <property type="protein sequence ID" value="GBE84492.1"/>
    <property type="molecule type" value="Genomic_DNA"/>
</dbReference>
<feature type="compositionally biased region" description="Polar residues" evidence="2">
    <location>
        <begin position="105"/>
        <end position="118"/>
    </location>
</feature>
<sequence length="1417" mass="155456">MASPCTRDPRRPSRLPSFKRSFDEVGSDSDNSDNLLSSGSVAVRQAVHAVEDHADRNKRARSDTPLSDPGDIDEALFSSDTSSSTFNGSPNSIGSNAASEALPSGSATEQLPSPTQFEARTGFTPDSPPAPNPSEQYRISMERFDAFESNISVLRHSHSPEHRSLPVSHLTQVPSWSASSGTSVPPPHPFTHATIGLHAIPVTEELMLLGEDSISPTSSARSVHQVSRDRRSPLVATSSRAAYSPSASISASSSEDMRNWLDENEDHLPPQIDVMLATPTMPTFGEPVNSASDSLLAEGSRSLRFTDLGERMDLSPVLPRASRGRTPSVASQPAVRRTFMRETSSSGSSSRESDIRTSRPDTREARDSDDGMWDVRLHWTSDGNAAPYSSDGSRSVATHTRPYRTSGTSNHQLHSRREVPFRDRRTTLPRDFTGEASPTEAVFSRGFSGWDRLVSEDPYREFYEDIDETRAVAPTPRSSLLARAYSNSGSESDDVELLRRHIRGSEDSDGSLTGGLVYPPLRTEVSNVTSNSPEAFPPRRTSRGDDSVRTSNETTRHWFHPTHENQSHTADTSSNPFAAHLQGRRPSSRLYSTRPTPSNTLMSENAFEHRRALAREAVFSHRPGYASPTTTGAADRQRVPSVITSAGDVVQFDEWSDSPHPHRAHGTSDRSGAHSRSRSTSSPSRPWGSELYPPSSPHSPMVIDDNTFLETGGPPVESPDLPPEPANDTQPRTLNSRTYAFPSLVDWAVDDTDTTPVTGRPRPLWYDASTGFFYPTFTDQLPVSSTSFSSSNAEASHSSSRPTSRTPVPSEVSSLEIGGQRRANAIADLPSARVELDRVILTRTTPVSPPTLANIRPTFASDSHSHSAREPGVGLRPHTPPFRTNSRFPSHVVLPINLSPSSLASSHTERGLTSIAFGRPYNDIDINAYHDGPFRDTVARSMEIGRRRSTAMRRAEGTASRRPNHPSLPPLRIGQSPLNPSSAPSRLRLPPISHVSESTSFEERAETSRDTHVQAVDTPINPAYSDPSVYPGSLGFTANFDSRANSTEDFLQMPQYRAPDEEDAQAPYNDLRRIIARSTRTAASRVADGSSNTPGGEQVPALRADGSNIARQHQLIDQYRQDRSTQRQRTSGLWGDIDGVDGPRGPTFGSSEALEAWRHHSGNRSGYLQPRAHNPSGDPDASRTRSLQHSRASSTGGTELAERAVRTSRMRVARQRNAEMFEHHQHGFATHFGLLPRLPAMGFRGRNFGDFVRDDELDASYEGLLSLAEFLGEAKPRGTPADVVASLPSGVYRDWASPGNTEERCPICLDDYQPTDPVLKLSACSHWFHKGCIEQWLKGAGTCPVCRGRVENSRPRPEWYSASAQPNPPSTSRPSPSGSGQVGRADGNGALEDWDIELHDPDMIIRDHLRRRWRRRH</sequence>
<feature type="compositionally biased region" description="Basic and acidic residues" evidence="2">
    <location>
        <begin position="1001"/>
        <end position="1012"/>
    </location>
</feature>
<feature type="compositionally biased region" description="Low complexity" evidence="2">
    <location>
        <begin position="785"/>
        <end position="810"/>
    </location>
</feature>
<feature type="compositionally biased region" description="Polar residues" evidence="2">
    <location>
        <begin position="390"/>
        <end position="412"/>
    </location>
</feature>
<keyword evidence="1" id="KW-0479">Metal-binding</keyword>
<accession>A0A401GQK4</accession>
<evidence type="ECO:0000259" key="3">
    <source>
        <dbReference type="PROSITE" id="PS50089"/>
    </source>
</evidence>
<feature type="region of interest" description="Disordered" evidence="2">
    <location>
        <begin position="1082"/>
        <end position="1101"/>
    </location>
</feature>
<keyword evidence="1" id="KW-0863">Zinc-finger</keyword>
<dbReference type="Proteomes" id="UP000287166">
    <property type="component" value="Unassembled WGS sequence"/>
</dbReference>
<dbReference type="OrthoDB" id="8062037at2759"/>
<feature type="region of interest" description="Disordered" evidence="2">
    <location>
        <begin position="1117"/>
        <end position="1150"/>
    </location>
</feature>
<organism evidence="4 5">
    <name type="scientific">Sparassis crispa</name>
    <dbReference type="NCBI Taxonomy" id="139825"/>
    <lineage>
        <taxon>Eukaryota</taxon>
        <taxon>Fungi</taxon>
        <taxon>Dikarya</taxon>
        <taxon>Basidiomycota</taxon>
        <taxon>Agaricomycotina</taxon>
        <taxon>Agaricomycetes</taxon>
        <taxon>Polyporales</taxon>
        <taxon>Sparassidaceae</taxon>
        <taxon>Sparassis</taxon>
    </lineage>
</organism>
<dbReference type="InterPro" id="IPR001841">
    <property type="entry name" value="Znf_RING"/>
</dbReference>
<dbReference type="GO" id="GO:0061630">
    <property type="term" value="F:ubiquitin protein ligase activity"/>
    <property type="evidence" value="ECO:0007669"/>
    <property type="project" value="TreeGrafter"/>
</dbReference>
<dbReference type="Pfam" id="PF13639">
    <property type="entry name" value="zf-RING_2"/>
    <property type="match status" value="1"/>
</dbReference>
<feature type="compositionally biased region" description="Polar residues" evidence="2">
    <location>
        <begin position="215"/>
        <end position="225"/>
    </location>
</feature>
<feature type="region of interest" description="Disordered" evidence="2">
    <location>
        <begin position="1162"/>
        <end position="1206"/>
    </location>
</feature>
<evidence type="ECO:0000256" key="2">
    <source>
        <dbReference type="SAM" id="MobiDB-lite"/>
    </source>
</evidence>
<dbReference type="InParanoid" id="A0A401GQK4"/>
<evidence type="ECO:0000313" key="4">
    <source>
        <dbReference type="EMBL" id="GBE84492.1"/>
    </source>
</evidence>
<feature type="compositionally biased region" description="Low complexity" evidence="2">
    <location>
        <begin position="341"/>
        <end position="350"/>
    </location>
</feature>
<dbReference type="SMART" id="SM00184">
    <property type="entry name" value="RING"/>
    <property type="match status" value="1"/>
</dbReference>
<keyword evidence="5" id="KW-1185">Reference proteome</keyword>
<dbReference type="PANTHER" id="PTHR46171:SF3">
    <property type="entry name" value="GH10160P"/>
    <property type="match status" value="1"/>
</dbReference>
<feature type="compositionally biased region" description="Pro residues" evidence="2">
    <location>
        <begin position="716"/>
        <end position="725"/>
    </location>
</feature>
<feature type="compositionally biased region" description="Low complexity" evidence="2">
    <location>
        <begin position="678"/>
        <end position="689"/>
    </location>
</feature>
<evidence type="ECO:0000313" key="5">
    <source>
        <dbReference type="Proteomes" id="UP000287166"/>
    </source>
</evidence>
<dbReference type="GO" id="GO:0016567">
    <property type="term" value="P:protein ubiquitination"/>
    <property type="evidence" value="ECO:0007669"/>
    <property type="project" value="TreeGrafter"/>
</dbReference>
<keyword evidence="1" id="KW-0862">Zinc</keyword>
<feature type="compositionally biased region" description="Low complexity" evidence="2">
    <location>
        <begin position="236"/>
        <end position="254"/>
    </location>
</feature>
<reference evidence="4 5" key="1">
    <citation type="journal article" date="2018" name="Sci. Rep.">
        <title>Genome sequence of the cauliflower mushroom Sparassis crispa (Hanabiratake) and its association with beneficial usage.</title>
        <authorList>
            <person name="Kiyama R."/>
            <person name="Furutani Y."/>
            <person name="Kawaguchi K."/>
            <person name="Nakanishi T."/>
        </authorList>
    </citation>
    <scope>NUCLEOTIDE SEQUENCE [LARGE SCALE GENOMIC DNA]</scope>
</reference>
<feature type="compositionally biased region" description="Polar residues" evidence="2">
    <location>
        <begin position="589"/>
        <end position="601"/>
    </location>
</feature>
<comment type="caution">
    <text evidence="4">The sequence shown here is derived from an EMBL/GenBank/DDBJ whole genome shotgun (WGS) entry which is preliminary data.</text>
</comment>
<dbReference type="GeneID" id="38781409"/>
<feature type="compositionally biased region" description="Low complexity" evidence="2">
    <location>
        <begin position="77"/>
        <end position="86"/>
    </location>
</feature>
<dbReference type="SUPFAM" id="SSF57850">
    <property type="entry name" value="RING/U-box"/>
    <property type="match status" value="1"/>
</dbReference>
<feature type="region of interest" description="Disordered" evidence="2">
    <location>
        <begin position="1356"/>
        <end position="1388"/>
    </location>
</feature>
<feature type="region of interest" description="Disordered" evidence="2">
    <location>
        <begin position="945"/>
        <end position="1026"/>
    </location>
</feature>
<dbReference type="GO" id="GO:0008270">
    <property type="term" value="F:zinc ion binding"/>
    <property type="evidence" value="ECO:0007669"/>
    <property type="project" value="UniProtKB-KW"/>
</dbReference>
<dbReference type="InterPro" id="IPR013083">
    <property type="entry name" value="Znf_RING/FYVE/PHD"/>
</dbReference>
<feature type="region of interest" description="Disordered" evidence="2">
    <location>
        <begin position="785"/>
        <end position="819"/>
    </location>
</feature>
<feature type="region of interest" description="Disordered" evidence="2">
    <location>
        <begin position="1"/>
        <end position="139"/>
    </location>
</feature>
<protein>
    <recommendedName>
        <fullName evidence="3">RING-type domain-containing protein</fullName>
    </recommendedName>
</protein>
<dbReference type="PANTHER" id="PTHR46171">
    <property type="entry name" value="GH10160P"/>
    <property type="match status" value="1"/>
</dbReference>
<feature type="compositionally biased region" description="Low complexity" evidence="2">
    <location>
        <begin position="976"/>
        <end position="993"/>
    </location>
</feature>
<dbReference type="PROSITE" id="PS50089">
    <property type="entry name" value="ZF_RING_2"/>
    <property type="match status" value="1"/>
</dbReference>
<feature type="compositionally biased region" description="Polar residues" evidence="2">
    <location>
        <begin position="87"/>
        <end position="98"/>
    </location>
</feature>
<feature type="domain" description="RING-type" evidence="3">
    <location>
        <begin position="1305"/>
        <end position="1347"/>
    </location>
</feature>
<proteinExistence type="predicted"/>
<feature type="compositionally biased region" description="Polar residues" evidence="2">
    <location>
        <begin position="1184"/>
        <end position="1197"/>
    </location>
</feature>
<evidence type="ECO:0000256" key="1">
    <source>
        <dbReference type="PROSITE-ProRule" id="PRU00175"/>
    </source>
</evidence>
<feature type="region of interest" description="Disordered" evidence="2">
    <location>
        <begin position="384"/>
        <end position="418"/>
    </location>
</feature>
<feature type="region of interest" description="Disordered" evidence="2">
    <location>
        <begin position="316"/>
        <end position="369"/>
    </location>
</feature>